<dbReference type="OMA" id="FYYFRVN"/>
<dbReference type="GO" id="GO:0005783">
    <property type="term" value="C:endoplasmic reticulum"/>
    <property type="evidence" value="ECO:0007669"/>
    <property type="project" value="UniProtKB-ARBA"/>
</dbReference>
<dbReference type="InterPro" id="IPR004895">
    <property type="entry name" value="Prenylated_rab_accept_PRA1"/>
</dbReference>
<evidence type="ECO:0000256" key="6">
    <source>
        <dbReference type="ARBA" id="ARBA00023136"/>
    </source>
</evidence>
<name>A0A103XW11_CYNCS</name>
<evidence type="ECO:0000313" key="8">
    <source>
        <dbReference type="EMBL" id="KVH97905.1"/>
    </source>
</evidence>
<comment type="caution">
    <text evidence="8">The sequence shown here is derived from an EMBL/GenBank/DDBJ whole genome shotgun (WGS) entry which is preliminary data.</text>
</comment>
<evidence type="ECO:0000256" key="4">
    <source>
        <dbReference type="ARBA" id="ARBA00022692"/>
    </source>
</evidence>
<evidence type="ECO:0000256" key="3">
    <source>
        <dbReference type="ARBA" id="ARBA00006483"/>
    </source>
</evidence>
<dbReference type="AlphaFoldDB" id="A0A103XW11"/>
<evidence type="ECO:0000256" key="2">
    <source>
        <dbReference type="ARBA" id="ARBA00004141"/>
    </source>
</evidence>
<dbReference type="PANTHER" id="PTHR19317:SF2">
    <property type="entry name" value="PRA1 FAMILY PROTEIN F2"/>
    <property type="match status" value="1"/>
</dbReference>
<evidence type="ECO:0000256" key="1">
    <source>
        <dbReference type="ARBA" id="ARBA00002501"/>
    </source>
</evidence>
<gene>
    <name evidence="8" type="ORF">Ccrd_023829</name>
</gene>
<dbReference type="GO" id="GO:0005794">
    <property type="term" value="C:Golgi apparatus"/>
    <property type="evidence" value="ECO:0007669"/>
    <property type="project" value="TreeGrafter"/>
</dbReference>
<protein>
    <recommendedName>
        <fullName evidence="10">PRA1 family protein</fullName>
    </recommendedName>
</protein>
<feature type="transmembrane region" description="Helical" evidence="7">
    <location>
        <begin position="118"/>
        <end position="138"/>
    </location>
</feature>
<dbReference type="PANTHER" id="PTHR19317">
    <property type="entry name" value="PRENYLATED RAB ACCEPTOR 1-RELATED"/>
    <property type="match status" value="1"/>
</dbReference>
<dbReference type="Gramene" id="KVH97905">
    <property type="protein sequence ID" value="KVH97905"/>
    <property type="gene ID" value="Ccrd_023829"/>
</dbReference>
<comment type="subcellular location">
    <subcellularLocation>
        <location evidence="2">Membrane</location>
        <topology evidence="2">Multi-pass membrane protein</topology>
    </subcellularLocation>
</comment>
<dbReference type="EMBL" id="LEKV01003815">
    <property type="protein sequence ID" value="KVH97905.1"/>
    <property type="molecule type" value="Genomic_DNA"/>
</dbReference>
<evidence type="ECO:0008006" key="10">
    <source>
        <dbReference type="Google" id="ProtNLM"/>
    </source>
</evidence>
<reference evidence="8 9" key="1">
    <citation type="journal article" date="2016" name="Sci. Rep.">
        <title>The genome sequence of the outbreeding globe artichoke constructed de novo incorporating a phase-aware low-pass sequencing strategy of F1 progeny.</title>
        <authorList>
            <person name="Scaglione D."/>
            <person name="Reyes-Chin-Wo S."/>
            <person name="Acquadro A."/>
            <person name="Froenicke L."/>
            <person name="Portis E."/>
            <person name="Beitel C."/>
            <person name="Tirone M."/>
            <person name="Mauro R."/>
            <person name="Lo Monaco A."/>
            <person name="Mauromicale G."/>
            <person name="Faccioli P."/>
            <person name="Cattivelli L."/>
            <person name="Rieseberg L."/>
            <person name="Michelmore R."/>
            <person name="Lanteri S."/>
        </authorList>
    </citation>
    <scope>NUCLEOTIDE SEQUENCE [LARGE SCALE GENOMIC DNA]</scope>
    <source>
        <strain evidence="8">2C</strain>
    </source>
</reference>
<evidence type="ECO:0000256" key="7">
    <source>
        <dbReference type="SAM" id="Phobius"/>
    </source>
</evidence>
<proteinExistence type="inferred from homology"/>
<keyword evidence="6 7" id="KW-0472">Membrane</keyword>
<comment type="function">
    <text evidence="1">May be involved in both secretory and endocytic intracellular trafficking in the endosomal/prevacuolar compartments.</text>
</comment>
<accession>A0A103XW11</accession>
<feature type="transmembrane region" description="Helical" evidence="7">
    <location>
        <begin position="300"/>
        <end position="316"/>
    </location>
</feature>
<dbReference type="STRING" id="59895.A0A103XW11"/>
<keyword evidence="5 7" id="KW-1133">Transmembrane helix</keyword>
<dbReference type="GO" id="GO:0016020">
    <property type="term" value="C:membrane"/>
    <property type="evidence" value="ECO:0007669"/>
    <property type="project" value="UniProtKB-SubCell"/>
</dbReference>
<evidence type="ECO:0000256" key="5">
    <source>
        <dbReference type="ARBA" id="ARBA00022989"/>
    </source>
</evidence>
<feature type="transmembrane region" description="Helical" evidence="7">
    <location>
        <begin position="323"/>
        <end position="340"/>
    </location>
</feature>
<dbReference type="GO" id="GO:0016192">
    <property type="term" value="P:vesicle-mediated transport"/>
    <property type="evidence" value="ECO:0007669"/>
    <property type="project" value="TreeGrafter"/>
</dbReference>
<keyword evidence="9" id="KW-1185">Reference proteome</keyword>
<sequence>MATYGTIPTSSGAGDSKVEFLSRAKERIQTGLGTTRPWKQMLDIHSIGIPHGFSDAISRIKTNFGYFRMNYALIVLSILFLSLLWHPISLIVFIVTMAGWLFFYFLRDEPLVIFHRTIDDRVILAILSVVTFVLLLLTGATMNILLAVLIGLVVVVIHAAFRKTDDLFLDEDGVDAENVNLISNTIPTTSTCGDLKVRLIASPAKLRFQTAFGTKRMWKEMFNLHSINLPHGFSDAISRIKTNVGYFRMNYTLFTFIVLFLSLLWHPISLIALTIASWLFCNFILRDESLLIFNRTVDDRVGLAILSIVTFVLMVLDEAMMNVLVSVSIGAAVAVVHTVLRKTEDLSLDENNIVEAGGYSPAKLP</sequence>
<feature type="transmembrane region" description="Helical" evidence="7">
    <location>
        <begin position="66"/>
        <end position="84"/>
    </location>
</feature>
<dbReference type="Proteomes" id="UP000243975">
    <property type="component" value="Unassembled WGS sequence"/>
</dbReference>
<organism evidence="8 9">
    <name type="scientific">Cynara cardunculus var. scolymus</name>
    <name type="common">Globe artichoke</name>
    <name type="synonym">Cynara scolymus</name>
    <dbReference type="NCBI Taxonomy" id="59895"/>
    <lineage>
        <taxon>Eukaryota</taxon>
        <taxon>Viridiplantae</taxon>
        <taxon>Streptophyta</taxon>
        <taxon>Embryophyta</taxon>
        <taxon>Tracheophyta</taxon>
        <taxon>Spermatophyta</taxon>
        <taxon>Magnoliopsida</taxon>
        <taxon>eudicotyledons</taxon>
        <taxon>Gunneridae</taxon>
        <taxon>Pentapetalae</taxon>
        <taxon>asterids</taxon>
        <taxon>campanulids</taxon>
        <taxon>Asterales</taxon>
        <taxon>Asteraceae</taxon>
        <taxon>Carduoideae</taxon>
        <taxon>Cardueae</taxon>
        <taxon>Carduinae</taxon>
        <taxon>Cynara</taxon>
    </lineage>
</organism>
<dbReference type="Pfam" id="PF03208">
    <property type="entry name" value="PRA1"/>
    <property type="match status" value="2"/>
</dbReference>
<feature type="transmembrane region" description="Helical" evidence="7">
    <location>
        <begin position="251"/>
        <end position="280"/>
    </location>
</feature>
<keyword evidence="4 7" id="KW-0812">Transmembrane</keyword>
<evidence type="ECO:0000313" key="9">
    <source>
        <dbReference type="Proteomes" id="UP000243975"/>
    </source>
</evidence>
<comment type="similarity">
    <text evidence="3">Belongs to the PRA1 family.</text>
</comment>